<proteinExistence type="inferred from homology"/>
<dbReference type="Gene3D" id="3.90.45.10">
    <property type="entry name" value="Peptide deformylase"/>
    <property type="match status" value="1"/>
</dbReference>
<dbReference type="PANTHER" id="PTHR10458">
    <property type="entry name" value="PEPTIDE DEFORMYLASE"/>
    <property type="match status" value="1"/>
</dbReference>
<dbReference type="Pfam" id="PF01327">
    <property type="entry name" value="Pep_deformylase"/>
    <property type="match status" value="1"/>
</dbReference>
<organism evidence="2">
    <name type="scientific">freshwater metagenome</name>
    <dbReference type="NCBI Taxonomy" id="449393"/>
    <lineage>
        <taxon>unclassified sequences</taxon>
        <taxon>metagenomes</taxon>
        <taxon>ecological metagenomes</taxon>
    </lineage>
</organism>
<dbReference type="EMBL" id="CAEZTM010000001">
    <property type="protein sequence ID" value="CAB4560355.1"/>
    <property type="molecule type" value="Genomic_DNA"/>
</dbReference>
<protein>
    <submittedName>
        <fullName evidence="2">Unannotated protein</fullName>
    </submittedName>
</protein>
<dbReference type="SUPFAM" id="SSF56420">
    <property type="entry name" value="Peptide deformylase"/>
    <property type="match status" value="1"/>
</dbReference>
<gene>
    <name evidence="2" type="ORF">UFOPK1684_00034</name>
</gene>
<dbReference type="HAMAP" id="MF_00163">
    <property type="entry name" value="Pep_deformylase"/>
    <property type="match status" value="1"/>
</dbReference>
<dbReference type="InterPro" id="IPR023635">
    <property type="entry name" value="Peptide_deformylase"/>
</dbReference>
<evidence type="ECO:0000313" key="2">
    <source>
        <dbReference type="EMBL" id="CAB4560355.1"/>
    </source>
</evidence>
<dbReference type="GO" id="GO:0042586">
    <property type="term" value="F:peptide deformylase activity"/>
    <property type="evidence" value="ECO:0007669"/>
    <property type="project" value="InterPro"/>
</dbReference>
<dbReference type="AlphaFoldDB" id="A0A6J6DAU5"/>
<dbReference type="PANTHER" id="PTHR10458:SF22">
    <property type="entry name" value="PEPTIDE DEFORMYLASE"/>
    <property type="match status" value="1"/>
</dbReference>
<dbReference type="PIRSF" id="PIRSF004749">
    <property type="entry name" value="Pep_def"/>
    <property type="match status" value="1"/>
</dbReference>
<accession>A0A6J6DAU5</accession>
<reference evidence="2" key="1">
    <citation type="submission" date="2020-05" db="EMBL/GenBank/DDBJ databases">
        <authorList>
            <person name="Chiriac C."/>
            <person name="Salcher M."/>
            <person name="Ghai R."/>
            <person name="Kavagutti S V."/>
        </authorList>
    </citation>
    <scope>NUCLEOTIDE SEQUENCE</scope>
</reference>
<sequence length="165" mass="17942">MAVRAIRLFGDPILKSPTEPAEIATERTAQLVADLIDTVKLPGRAGVAANQIGVGLSAFSYNIEGVVGYLLNPNLVRVWGEPEEMSEGCLSVPGLTYPRLRHPFALVRGVTLEGDVVDVEGEGLMAQAIQHEMDHLRGVLYFEGLGPEHKKHALSALRESEWFAL</sequence>
<comment type="similarity">
    <text evidence="1">Belongs to the polypeptide deformylase family.</text>
</comment>
<dbReference type="InterPro" id="IPR036821">
    <property type="entry name" value="Peptide_deformylase_sf"/>
</dbReference>
<dbReference type="CDD" id="cd00487">
    <property type="entry name" value="Pep_deformylase"/>
    <property type="match status" value="1"/>
</dbReference>
<evidence type="ECO:0000256" key="1">
    <source>
        <dbReference type="ARBA" id="ARBA00010759"/>
    </source>
</evidence>
<dbReference type="PRINTS" id="PR01576">
    <property type="entry name" value="PDEFORMYLASE"/>
</dbReference>
<name>A0A6J6DAU5_9ZZZZ</name>